<evidence type="ECO:0000313" key="2">
    <source>
        <dbReference type="Proteomes" id="UP001589700"/>
    </source>
</evidence>
<evidence type="ECO:0000313" key="1">
    <source>
        <dbReference type="EMBL" id="MFB9259948.1"/>
    </source>
</evidence>
<comment type="caution">
    <text evidence="1">The sequence shown here is derived from an EMBL/GenBank/DDBJ whole genome shotgun (WGS) entry which is preliminary data.</text>
</comment>
<organism evidence="1 2">
    <name type="scientific">Dietzia aerolata</name>
    <dbReference type="NCBI Taxonomy" id="595984"/>
    <lineage>
        <taxon>Bacteria</taxon>
        <taxon>Bacillati</taxon>
        <taxon>Actinomycetota</taxon>
        <taxon>Actinomycetes</taxon>
        <taxon>Mycobacteriales</taxon>
        <taxon>Dietziaceae</taxon>
        <taxon>Dietzia</taxon>
    </lineage>
</organism>
<protein>
    <submittedName>
        <fullName evidence="1">Uncharacterized protein</fullName>
    </submittedName>
</protein>
<dbReference type="EMBL" id="JBHMDY010000004">
    <property type="protein sequence ID" value="MFB9259948.1"/>
    <property type="molecule type" value="Genomic_DNA"/>
</dbReference>
<dbReference type="InterPro" id="IPR015943">
    <property type="entry name" value="WD40/YVTN_repeat-like_dom_sf"/>
</dbReference>
<dbReference type="Proteomes" id="UP001589700">
    <property type="component" value="Unassembled WGS sequence"/>
</dbReference>
<gene>
    <name evidence="1" type="ORF">ACFFVD_09045</name>
</gene>
<sequence length="365" mass="38365">MLTDPVTGTSWTARVDGSVFYSATGGRERTKDCGSAPAAAEKLAADTWTRLRSGYVHHDPDALPGTPSMLRHAGKGVGWLGRAALCAAGGDDLFFAVSHLGGVNRLRLIGPDGALTEVAELDGDRLVRSLSWHDGDVYVDLDGRVQRVDPATGAVVDVTDVRFTLGGSLRLAGHNAVWFDGRDGVVTDLSSGRELWRRGLEAGEWEGHTPMLALAVSTTGVAWCTDATTVYVADLASGAESAVAKRRSELTDELWLTEDGRLFTSGPYTGPARYTVATGEHVPVPTGADGTSGTAVADVAMDRDRTRVAVLTTDRRITVVDAGSLEVLASVEVEHMVAHGGCAFTGTGLAVSTDHGCFARYPLTG</sequence>
<dbReference type="Gene3D" id="2.130.10.10">
    <property type="entry name" value="YVTN repeat-like/Quinoprotein amine dehydrogenase"/>
    <property type="match status" value="1"/>
</dbReference>
<dbReference type="InterPro" id="IPR011044">
    <property type="entry name" value="Quino_amine_DH_bsu"/>
</dbReference>
<dbReference type="RefSeq" id="WP_182633729.1">
    <property type="nucleotide sequence ID" value="NZ_JBHMDY010000004.1"/>
</dbReference>
<accession>A0ABV5JQH8</accession>
<dbReference type="SUPFAM" id="SSF50969">
    <property type="entry name" value="YVTN repeat-like/Quinoprotein amine dehydrogenase"/>
    <property type="match status" value="1"/>
</dbReference>
<keyword evidence="2" id="KW-1185">Reference proteome</keyword>
<proteinExistence type="predicted"/>
<name>A0ABV5JQH8_9ACTN</name>
<reference evidence="1 2" key="1">
    <citation type="submission" date="2024-09" db="EMBL/GenBank/DDBJ databases">
        <authorList>
            <person name="Sun Q."/>
            <person name="Mori K."/>
        </authorList>
    </citation>
    <scope>NUCLEOTIDE SEQUENCE [LARGE SCALE GENOMIC DNA]</scope>
    <source>
        <strain evidence="1 2">CCM 7659</strain>
    </source>
</reference>